<dbReference type="EMBL" id="CAJVQB010156559">
    <property type="protein sequence ID" value="CAG8856138.1"/>
    <property type="molecule type" value="Genomic_DNA"/>
</dbReference>
<reference evidence="1 2" key="1">
    <citation type="submission" date="2021-06" db="EMBL/GenBank/DDBJ databases">
        <authorList>
            <person name="Kallberg Y."/>
            <person name="Tangrot J."/>
            <person name="Rosling A."/>
        </authorList>
    </citation>
    <scope>NUCLEOTIDE SEQUENCE [LARGE SCALE GENOMIC DNA]</scope>
    <source>
        <strain evidence="1 2">120-4 pot B 10/14</strain>
    </source>
</reference>
<protein>
    <submittedName>
        <fullName evidence="1">45818_t:CDS:1</fullName>
    </submittedName>
</protein>
<gene>
    <name evidence="1" type="ORF">GMARGA_LOCUS44959</name>
</gene>
<keyword evidence="2" id="KW-1185">Reference proteome</keyword>
<name>A0ABN7XP47_GIGMA</name>
<evidence type="ECO:0000313" key="2">
    <source>
        <dbReference type="Proteomes" id="UP000789901"/>
    </source>
</evidence>
<organism evidence="1 2">
    <name type="scientific">Gigaspora margarita</name>
    <dbReference type="NCBI Taxonomy" id="4874"/>
    <lineage>
        <taxon>Eukaryota</taxon>
        <taxon>Fungi</taxon>
        <taxon>Fungi incertae sedis</taxon>
        <taxon>Mucoromycota</taxon>
        <taxon>Glomeromycotina</taxon>
        <taxon>Glomeromycetes</taxon>
        <taxon>Diversisporales</taxon>
        <taxon>Gigasporaceae</taxon>
        <taxon>Gigaspora</taxon>
    </lineage>
</organism>
<sequence length="42" mass="4594">FWSMLDRVPVQIGPLMAQVLQHFTSPNGAGFGTGWWCNGMGV</sequence>
<feature type="non-terminal residue" evidence="1">
    <location>
        <position position="42"/>
    </location>
</feature>
<comment type="caution">
    <text evidence="1">The sequence shown here is derived from an EMBL/GenBank/DDBJ whole genome shotgun (WGS) entry which is preliminary data.</text>
</comment>
<proteinExistence type="predicted"/>
<dbReference type="Proteomes" id="UP000789901">
    <property type="component" value="Unassembled WGS sequence"/>
</dbReference>
<accession>A0ABN7XP47</accession>
<feature type="non-terminal residue" evidence="1">
    <location>
        <position position="1"/>
    </location>
</feature>
<evidence type="ECO:0000313" key="1">
    <source>
        <dbReference type="EMBL" id="CAG8856138.1"/>
    </source>
</evidence>